<dbReference type="AlphaFoldDB" id="A0AAE0Y6Y6"/>
<keyword evidence="2" id="KW-1185">Reference proteome</keyword>
<evidence type="ECO:0000313" key="1">
    <source>
        <dbReference type="EMBL" id="KAK3733663.1"/>
    </source>
</evidence>
<protein>
    <submittedName>
        <fullName evidence="1">Uncharacterized protein</fullName>
    </submittedName>
</protein>
<proteinExistence type="predicted"/>
<reference evidence="1" key="1">
    <citation type="journal article" date="2023" name="G3 (Bethesda)">
        <title>A reference genome for the long-term kleptoplast-retaining sea slug Elysia crispata morphotype clarki.</title>
        <authorList>
            <person name="Eastman K.E."/>
            <person name="Pendleton A.L."/>
            <person name="Shaikh M.A."/>
            <person name="Suttiyut T."/>
            <person name="Ogas R."/>
            <person name="Tomko P."/>
            <person name="Gavelis G."/>
            <person name="Widhalm J.R."/>
            <person name="Wisecaver J.H."/>
        </authorList>
    </citation>
    <scope>NUCLEOTIDE SEQUENCE</scope>
    <source>
        <strain evidence="1">ECLA1</strain>
    </source>
</reference>
<evidence type="ECO:0000313" key="2">
    <source>
        <dbReference type="Proteomes" id="UP001283361"/>
    </source>
</evidence>
<dbReference type="EMBL" id="JAWDGP010006886">
    <property type="protein sequence ID" value="KAK3733663.1"/>
    <property type="molecule type" value="Genomic_DNA"/>
</dbReference>
<comment type="caution">
    <text evidence="1">The sequence shown here is derived from an EMBL/GenBank/DDBJ whole genome shotgun (WGS) entry which is preliminary data.</text>
</comment>
<organism evidence="1 2">
    <name type="scientific">Elysia crispata</name>
    <name type="common">lettuce slug</name>
    <dbReference type="NCBI Taxonomy" id="231223"/>
    <lineage>
        <taxon>Eukaryota</taxon>
        <taxon>Metazoa</taxon>
        <taxon>Spiralia</taxon>
        <taxon>Lophotrochozoa</taxon>
        <taxon>Mollusca</taxon>
        <taxon>Gastropoda</taxon>
        <taxon>Heterobranchia</taxon>
        <taxon>Euthyneura</taxon>
        <taxon>Panpulmonata</taxon>
        <taxon>Sacoglossa</taxon>
        <taxon>Placobranchoidea</taxon>
        <taxon>Plakobranchidae</taxon>
        <taxon>Elysia</taxon>
    </lineage>
</organism>
<dbReference type="Proteomes" id="UP001283361">
    <property type="component" value="Unassembled WGS sequence"/>
</dbReference>
<accession>A0AAE0Y6Y6</accession>
<name>A0AAE0Y6Y6_9GAST</name>
<sequence>MLGAVGVKGTGGGVGARRFGIVLNTSDTAVMSGALRHGCMTIQSCLERCVGCMTVGVEVGVGEGKSQRFGIVLNTSDTAVMSGALRHGCMTVGVKDTAVMSGELRHGCMTGESKVRVWGRKSQGLAWYLILQILQSCLERCVTGV</sequence>
<gene>
    <name evidence="1" type="ORF">RRG08_003996</name>
</gene>